<dbReference type="PROSITE" id="PS50166">
    <property type="entry name" value="IMPORTIN_B_NT"/>
    <property type="match status" value="1"/>
</dbReference>
<dbReference type="InterPro" id="IPR001494">
    <property type="entry name" value="Importin-beta_N"/>
</dbReference>
<name>A0ABU6SAL9_9FABA</name>
<comment type="caution">
    <text evidence="6">The sequence shown here is derived from an EMBL/GenBank/DDBJ whole genome shotgun (WGS) entry which is preliminary data.</text>
</comment>
<evidence type="ECO:0000256" key="1">
    <source>
        <dbReference type="ARBA" id="ARBA00004123"/>
    </source>
</evidence>
<evidence type="ECO:0000256" key="3">
    <source>
        <dbReference type="ARBA" id="ARBA00022448"/>
    </source>
</evidence>
<sequence length="864" mass="97539">MAVSGSDVAAMYTLLSNSMSGDQRLRGPAEEALAQSESRPGFCSCLLELITAKDLASQKEVRLMATIYFKNSVSRYWRNRRDSSGISHEEKTHLRQKLLLYVREENEQIAQMLAVLISKIARIDYPKEWPDIFMVLSQQLQSADVLASHRIFTILFRTLKELSTKRLTSDQRNFAEISSHFFDYSWHLWQSDMQTILHGFSSLPQSYNSNPDNQHHELYLTCERWLLCSKIIRQLIISGFQSDSKCFQEVRPVKEVSPVFLSALQSFLPYSSDLEEWYRNPESFHHEQDMIQWTEKLRPCAEALYIVLFENNSQLLGPVVVSLLQETMNNCPSSVTEITPALLLKDAAYGAAAYVYYQLSNYLSFNDWFNGALSLELSNEHPNLRIIHRKVAIILGQWVSEVKDDTKRPVYCALIKLLQGNDLSVRLAACRSLCLHIEDANFSQREFVDLLPICWDSCFKLFDEVQEFDSKVQVLNLISTLILHVSEVIPFAEKLVQFFQKVWEESSGESLLQIQLLVALKNFVVALGYQSPICYNILLPILENGIDINSPDELNLLEDSMLLWEATLSHAPTMVPQLLPIFSRLVEIMERSFDHLQVAVNIIEDYIILGGNDFLSMHAANIAKILDLVVGNVNDKGLLSVLPVVDILIQCFPMEVPSLISNTFQKLIVICLSGGDDRDPLKTSVKASSAAILARLLVMNTNSLAQLVSDPSTSQLLQTASIPVHENILLCLVDIWVDKVDNVSSIQKKTIGLALSIILTLRLPQVIDKLDQILSVCTSVILGGNSDLTEEESSTSHDEGNIPNKEFRKRQIKFSDRINHISLEDSVKENLQTCAAIHGESFNAAMNSMHPSALAQLKQALKMP</sequence>
<reference evidence="6 7" key="1">
    <citation type="journal article" date="2023" name="Plants (Basel)">
        <title>Bridging the Gap: Combining Genomics and Transcriptomics Approaches to Understand Stylosanthes scabra, an Orphan Legume from the Brazilian Caatinga.</title>
        <authorList>
            <person name="Ferreira-Neto J.R.C."/>
            <person name="da Silva M.D."/>
            <person name="Binneck E."/>
            <person name="de Melo N.F."/>
            <person name="da Silva R.H."/>
            <person name="de Melo A.L.T.M."/>
            <person name="Pandolfi V."/>
            <person name="Bustamante F.O."/>
            <person name="Brasileiro-Vidal A.C."/>
            <person name="Benko-Iseppon A.M."/>
        </authorList>
    </citation>
    <scope>NUCLEOTIDE SEQUENCE [LARGE SCALE GENOMIC DNA]</scope>
    <source>
        <tissue evidence="6">Leaves</tissue>
    </source>
</reference>
<dbReference type="PANTHER" id="PTHR10997">
    <property type="entry name" value="IMPORTIN-7, 8, 11"/>
    <property type="match status" value="1"/>
</dbReference>
<keyword evidence="3" id="KW-0813">Transport</keyword>
<keyword evidence="7" id="KW-1185">Reference proteome</keyword>
<evidence type="ECO:0000256" key="4">
    <source>
        <dbReference type="ARBA" id="ARBA00023242"/>
    </source>
</evidence>
<dbReference type="InterPro" id="IPR016024">
    <property type="entry name" value="ARM-type_fold"/>
</dbReference>
<organism evidence="6 7">
    <name type="scientific">Stylosanthes scabra</name>
    <dbReference type="NCBI Taxonomy" id="79078"/>
    <lineage>
        <taxon>Eukaryota</taxon>
        <taxon>Viridiplantae</taxon>
        <taxon>Streptophyta</taxon>
        <taxon>Embryophyta</taxon>
        <taxon>Tracheophyta</taxon>
        <taxon>Spermatophyta</taxon>
        <taxon>Magnoliopsida</taxon>
        <taxon>eudicotyledons</taxon>
        <taxon>Gunneridae</taxon>
        <taxon>Pentapetalae</taxon>
        <taxon>rosids</taxon>
        <taxon>fabids</taxon>
        <taxon>Fabales</taxon>
        <taxon>Fabaceae</taxon>
        <taxon>Papilionoideae</taxon>
        <taxon>50 kb inversion clade</taxon>
        <taxon>dalbergioids sensu lato</taxon>
        <taxon>Dalbergieae</taxon>
        <taxon>Pterocarpus clade</taxon>
        <taxon>Stylosanthes</taxon>
    </lineage>
</organism>
<evidence type="ECO:0000259" key="5">
    <source>
        <dbReference type="PROSITE" id="PS50166"/>
    </source>
</evidence>
<feature type="domain" description="Importin N-terminal" evidence="5">
    <location>
        <begin position="29"/>
        <end position="104"/>
    </location>
</feature>
<dbReference type="Proteomes" id="UP001341840">
    <property type="component" value="Unassembled WGS sequence"/>
</dbReference>
<gene>
    <name evidence="6" type="ORF">PIB30_026706</name>
</gene>
<accession>A0ABU6SAL9</accession>
<evidence type="ECO:0000313" key="7">
    <source>
        <dbReference type="Proteomes" id="UP001341840"/>
    </source>
</evidence>
<comment type="subcellular location">
    <subcellularLocation>
        <location evidence="1">Nucleus</location>
    </subcellularLocation>
</comment>
<evidence type="ECO:0000256" key="2">
    <source>
        <dbReference type="ARBA" id="ARBA00007991"/>
    </source>
</evidence>
<dbReference type="PANTHER" id="PTHR10997:SF7">
    <property type="entry name" value="IMPORTIN-11"/>
    <property type="match status" value="1"/>
</dbReference>
<evidence type="ECO:0000313" key="6">
    <source>
        <dbReference type="EMBL" id="MED6133246.1"/>
    </source>
</evidence>
<dbReference type="SUPFAM" id="SSF48371">
    <property type="entry name" value="ARM repeat"/>
    <property type="match status" value="1"/>
</dbReference>
<dbReference type="SMART" id="SM00913">
    <property type="entry name" value="IBN_N"/>
    <property type="match status" value="1"/>
</dbReference>
<comment type="similarity">
    <text evidence="2">Belongs to the importin beta family.</text>
</comment>
<dbReference type="Gene3D" id="1.25.10.10">
    <property type="entry name" value="Leucine-rich Repeat Variant"/>
    <property type="match status" value="2"/>
</dbReference>
<dbReference type="InterPro" id="IPR011989">
    <property type="entry name" value="ARM-like"/>
</dbReference>
<keyword evidence="4" id="KW-0539">Nucleus</keyword>
<dbReference type="InterPro" id="IPR058669">
    <property type="entry name" value="TPR_IPO7/11-like"/>
</dbReference>
<dbReference type="EMBL" id="JASCZI010060516">
    <property type="protein sequence ID" value="MED6133246.1"/>
    <property type="molecule type" value="Genomic_DNA"/>
</dbReference>
<dbReference type="Pfam" id="PF03810">
    <property type="entry name" value="IBN_N"/>
    <property type="match status" value="1"/>
</dbReference>
<dbReference type="Pfam" id="PF25758">
    <property type="entry name" value="TPR_IPO11"/>
    <property type="match status" value="1"/>
</dbReference>
<proteinExistence type="inferred from homology"/>
<protein>
    <recommendedName>
        <fullName evidence="5">Importin N-terminal domain-containing protein</fullName>
    </recommendedName>
</protein>